<reference evidence="1" key="1">
    <citation type="submission" date="2020-10" db="EMBL/GenBank/DDBJ databases">
        <authorList>
            <person name="Abbas A."/>
            <person name="Razzaq R."/>
            <person name="Waqas M."/>
            <person name="Abbas N."/>
            <person name="Nielsen T.K."/>
            <person name="Hansen L.H."/>
            <person name="Hussain S."/>
            <person name="Shahid M."/>
        </authorList>
    </citation>
    <scope>NUCLEOTIDE SEQUENCE</scope>
    <source>
        <strain evidence="1">S14</strain>
    </source>
</reference>
<keyword evidence="2" id="KW-1185">Reference proteome</keyword>
<gene>
    <name evidence="1" type="ORF">IHQ68_03350</name>
</gene>
<dbReference type="RefSeq" id="WP_309388838.1">
    <property type="nucleotide sequence ID" value="NZ_JADBEO010000005.1"/>
</dbReference>
<evidence type="ECO:0000313" key="1">
    <source>
        <dbReference type="EMBL" id="MDR4305658.1"/>
    </source>
</evidence>
<protein>
    <submittedName>
        <fullName evidence="1">Uncharacterized protein</fullName>
    </submittedName>
</protein>
<sequence length="106" mass="10907">MKNERQSVFALVEDQGLRAAVTAAIEVCADRDAPAPARATAAGLLLRAGAFGGFGANGADERGTDNKDLDDMTPEELNAAVVKALAYLEGRGSQAAAEGAEPDIFD</sequence>
<proteinExistence type="predicted"/>
<dbReference type="EMBL" id="JADBEO010000005">
    <property type="protein sequence ID" value="MDR4305658.1"/>
    <property type="molecule type" value="Genomic_DNA"/>
</dbReference>
<organism evidence="1 2">
    <name type="scientific">Chelatococcus sambhunathii</name>
    <dbReference type="NCBI Taxonomy" id="363953"/>
    <lineage>
        <taxon>Bacteria</taxon>
        <taxon>Pseudomonadati</taxon>
        <taxon>Pseudomonadota</taxon>
        <taxon>Alphaproteobacteria</taxon>
        <taxon>Hyphomicrobiales</taxon>
        <taxon>Chelatococcaceae</taxon>
        <taxon>Chelatococcus</taxon>
    </lineage>
</organism>
<evidence type="ECO:0000313" key="2">
    <source>
        <dbReference type="Proteomes" id="UP001181622"/>
    </source>
</evidence>
<comment type="caution">
    <text evidence="1">The sequence shown here is derived from an EMBL/GenBank/DDBJ whole genome shotgun (WGS) entry which is preliminary data.</text>
</comment>
<name>A0ABU1DC16_9HYPH</name>
<accession>A0ABU1DC16</accession>
<dbReference type="Proteomes" id="UP001181622">
    <property type="component" value="Unassembled WGS sequence"/>
</dbReference>